<accession>R7TBS6</accession>
<keyword evidence="2" id="KW-0812">Transmembrane</keyword>
<evidence type="ECO:0000313" key="5">
    <source>
        <dbReference type="Proteomes" id="UP000014760"/>
    </source>
</evidence>
<proteinExistence type="predicted"/>
<reference evidence="3 5" key="2">
    <citation type="journal article" date="2013" name="Nature">
        <title>Insights into bilaterian evolution from three spiralian genomes.</title>
        <authorList>
            <person name="Simakov O."/>
            <person name="Marletaz F."/>
            <person name="Cho S.J."/>
            <person name="Edsinger-Gonzales E."/>
            <person name="Havlak P."/>
            <person name="Hellsten U."/>
            <person name="Kuo D.H."/>
            <person name="Larsson T."/>
            <person name="Lv J."/>
            <person name="Arendt D."/>
            <person name="Savage R."/>
            <person name="Osoegawa K."/>
            <person name="de Jong P."/>
            <person name="Grimwood J."/>
            <person name="Chapman J.A."/>
            <person name="Shapiro H."/>
            <person name="Aerts A."/>
            <person name="Otillar R.P."/>
            <person name="Terry A.Y."/>
            <person name="Boore J.L."/>
            <person name="Grigoriev I.V."/>
            <person name="Lindberg D.R."/>
            <person name="Seaver E.C."/>
            <person name="Weisblat D.A."/>
            <person name="Putnam N.H."/>
            <person name="Rokhsar D.S."/>
        </authorList>
    </citation>
    <scope>NUCLEOTIDE SEQUENCE</scope>
    <source>
        <strain evidence="3 5">I ESC-2004</strain>
    </source>
</reference>
<keyword evidence="2" id="KW-0472">Membrane</keyword>
<gene>
    <name evidence="3" type="ORF">CAPTEDRAFT_224379</name>
</gene>
<evidence type="ECO:0000256" key="2">
    <source>
        <dbReference type="SAM" id="Phobius"/>
    </source>
</evidence>
<evidence type="ECO:0000313" key="4">
    <source>
        <dbReference type="EnsemblMetazoa" id="CapteP224379"/>
    </source>
</evidence>
<evidence type="ECO:0000313" key="3">
    <source>
        <dbReference type="EMBL" id="ELT90937.1"/>
    </source>
</evidence>
<reference evidence="5" key="1">
    <citation type="submission" date="2012-12" db="EMBL/GenBank/DDBJ databases">
        <authorList>
            <person name="Hellsten U."/>
            <person name="Grimwood J."/>
            <person name="Chapman J.A."/>
            <person name="Shapiro H."/>
            <person name="Aerts A."/>
            <person name="Otillar R.P."/>
            <person name="Terry A.Y."/>
            <person name="Boore J.L."/>
            <person name="Simakov O."/>
            <person name="Marletaz F."/>
            <person name="Cho S.-J."/>
            <person name="Edsinger-Gonzales E."/>
            <person name="Havlak P."/>
            <person name="Kuo D.-H."/>
            <person name="Larsson T."/>
            <person name="Lv J."/>
            <person name="Arendt D."/>
            <person name="Savage R."/>
            <person name="Osoegawa K."/>
            <person name="de Jong P."/>
            <person name="Lindberg D.R."/>
            <person name="Seaver E.C."/>
            <person name="Weisblat D.A."/>
            <person name="Putnam N.H."/>
            <person name="Grigoriev I.V."/>
            <person name="Rokhsar D.S."/>
        </authorList>
    </citation>
    <scope>NUCLEOTIDE SEQUENCE</scope>
    <source>
        <strain evidence="5">I ESC-2004</strain>
    </source>
</reference>
<dbReference type="EMBL" id="KB310700">
    <property type="protein sequence ID" value="ELT90937.1"/>
    <property type="molecule type" value="Genomic_DNA"/>
</dbReference>
<dbReference type="Proteomes" id="UP000014760">
    <property type="component" value="Unassembled WGS sequence"/>
</dbReference>
<feature type="transmembrane region" description="Helical" evidence="2">
    <location>
        <begin position="193"/>
        <end position="216"/>
    </location>
</feature>
<feature type="region of interest" description="Disordered" evidence="1">
    <location>
        <begin position="1"/>
        <end position="31"/>
    </location>
</feature>
<dbReference type="EnsemblMetazoa" id="CapteT224379">
    <property type="protein sequence ID" value="CapteP224379"/>
    <property type="gene ID" value="CapteG224379"/>
</dbReference>
<organism evidence="3">
    <name type="scientific">Capitella teleta</name>
    <name type="common">Polychaete worm</name>
    <dbReference type="NCBI Taxonomy" id="283909"/>
    <lineage>
        <taxon>Eukaryota</taxon>
        <taxon>Metazoa</taxon>
        <taxon>Spiralia</taxon>
        <taxon>Lophotrochozoa</taxon>
        <taxon>Annelida</taxon>
        <taxon>Polychaeta</taxon>
        <taxon>Sedentaria</taxon>
        <taxon>Scolecida</taxon>
        <taxon>Capitellidae</taxon>
        <taxon>Capitella</taxon>
    </lineage>
</organism>
<keyword evidence="2" id="KW-1133">Transmembrane helix</keyword>
<evidence type="ECO:0000256" key="1">
    <source>
        <dbReference type="SAM" id="MobiDB-lite"/>
    </source>
</evidence>
<dbReference type="AlphaFoldDB" id="R7TBS6"/>
<reference evidence="4" key="3">
    <citation type="submission" date="2015-06" db="UniProtKB">
        <authorList>
            <consortium name="EnsemblMetazoa"/>
        </authorList>
    </citation>
    <scope>IDENTIFICATION</scope>
</reference>
<keyword evidence="5" id="KW-1185">Reference proteome</keyword>
<protein>
    <submittedName>
        <fullName evidence="3 4">Uncharacterized protein</fullName>
    </submittedName>
</protein>
<dbReference type="EMBL" id="AMQN01014048">
    <property type="status" value="NOT_ANNOTATED_CDS"/>
    <property type="molecule type" value="Genomic_DNA"/>
</dbReference>
<sequence length="246" mass="26907">MEFNMGDSPDANDPECGPVTQCGGMEAGGDVSHAEKITPQNSDLLGCQANTKPIVRPVNIQGMQVALPGNGLSTLDVTNKSLLKHRDTTETRNPFEQIFVTTQPENVTAKRSPLHSLTAHELAYISSRRESDDISNAATYPSQGISRFLKDGRQNGRPSTFRLWKFRRHKGENETARQLTLPVDAQKKETGPFVIICIGAAASILLVAGIVLPIIWSDMESRHAPVNTTLHGFYQDHQYAAAPSCQ</sequence>
<dbReference type="HOGENOM" id="CLU_1130006_0_0_1"/>
<name>R7TBS6_CAPTE</name>